<dbReference type="AlphaFoldDB" id="A0A843VIV3"/>
<gene>
    <name evidence="1" type="ORF">Taro_031448</name>
</gene>
<accession>A0A843VIV3</accession>
<proteinExistence type="predicted"/>
<sequence length="202" mass="21751">MSVCYAKHQESILPRLTSTLGRSSPGPDRAPIAQALDQVLDRSPTLCRTNSVLCQAPRVHTPAVNKYVGALLPRTGQGPYCTGIRSSFGPESHVVPNKQVVSTLDEVVSTPCSKHKTKSCKIGQVVSTQDQVVSTLETASRNLLANMGKCVDTSTSSVDTRSAFQKTLCVNWDSVSTLAQLVTTLETFPEHHLGSFGTVCRH</sequence>
<evidence type="ECO:0000313" key="2">
    <source>
        <dbReference type="Proteomes" id="UP000652761"/>
    </source>
</evidence>
<protein>
    <submittedName>
        <fullName evidence="1">Uncharacterized protein</fullName>
    </submittedName>
</protein>
<dbReference type="EMBL" id="NMUH01002230">
    <property type="protein sequence ID" value="MQL98732.1"/>
    <property type="molecule type" value="Genomic_DNA"/>
</dbReference>
<reference evidence="1" key="1">
    <citation type="submission" date="2017-07" db="EMBL/GenBank/DDBJ databases">
        <title>Taro Niue Genome Assembly and Annotation.</title>
        <authorList>
            <person name="Atibalentja N."/>
            <person name="Keating K."/>
            <person name="Fields C.J."/>
        </authorList>
    </citation>
    <scope>NUCLEOTIDE SEQUENCE</scope>
    <source>
        <strain evidence="1">Niue_2</strain>
        <tissue evidence="1">Leaf</tissue>
    </source>
</reference>
<name>A0A843VIV3_COLES</name>
<organism evidence="1 2">
    <name type="scientific">Colocasia esculenta</name>
    <name type="common">Wild taro</name>
    <name type="synonym">Arum esculentum</name>
    <dbReference type="NCBI Taxonomy" id="4460"/>
    <lineage>
        <taxon>Eukaryota</taxon>
        <taxon>Viridiplantae</taxon>
        <taxon>Streptophyta</taxon>
        <taxon>Embryophyta</taxon>
        <taxon>Tracheophyta</taxon>
        <taxon>Spermatophyta</taxon>
        <taxon>Magnoliopsida</taxon>
        <taxon>Liliopsida</taxon>
        <taxon>Araceae</taxon>
        <taxon>Aroideae</taxon>
        <taxon>Colocasieae</taxon>
        <taxon>Colocasia</taxon>
    </lineage>
</organism>
<keyword evidence="2" id="KW-1185">Reference proteome</keyword>
<comment type="caution">
    <text evidence="1">The sequence shown here is derived from an EMBL/GenBank/DDBJ whole genome shotgun (WGS) entry which is preliminary data.</text>
</comment>
<dbReference type="Proteomes" id="UP000652761">
    <property type="component" value="Unassembled WGS sequence"/>
</dbReference>
<evidence type="ECO:0000313" key="1">
    <source>
        <dbReference type="EMBL" id="MQL98732.1"/>
    </source>
</evidence>